<dbReference type="AlphaFoldDB" id="A0A0C2Z823"/>
<protein>
    <submittedName>
        <fullName evidence="1">Uncharacterized protein</fullName>
    </submittedName>
</protein>
<organism evidence="1 2">
    <name type="scientific">Scleroderma citrinum Foug A</name>
    <dbReference type="NCBI Taxonomy" id="1036808"/>
    <lineage>
        <taxon>Eukaryota</taxon>
        <taxon>Fungi</taxon>
        <taxon>Dikarya</taxon>
        <taxon>Basidiomycota</taxon>
        <taxon>Agaricomycotina</taxon>
        <taxon>Agaricomycetes</taxon>
        <taxon>Agaricomycetidae</taxon>
        <taxon>Boletales</taxon>
        <taxon>Sclerodermatineae</taxon>
        <taxon>Sclerodermataceae</taxon>
        <taxon>Scleroderma</taxon>
    </lineage>
</organism>
<feature type="non-terminal residue" evidence="1">
    <location>
        <position position="1"/>
    </location>
</feature>
<reference evidence="1 2" key="1">
    <citation type="submission" date="2014-04" db="EMBL/GenBank/DDBJ databases">
        <authorList>
            <consortium name="DOE Joint Genome Institute"/>
            <person name="Kuo A."/>
            <person name="Kohler A."/>
            <person name="Nagy L.G."/>
            <person name="Floudas D."/>
            <person name="Copeland A."/>
            <person name="Barry K.W."/>
            <person name="Cichocki N."/>
            <person name="Veneault-Fourrey C."/>
            <person name="LaButti K."/>
            <person name="Lindquist E.A."/>
            <person name="Lipzen A."/>
            <person name="Lundell T."/>
            <person name="Morin E."/>
            <person name="Murat C."/>
            <person name="Sun H."/>
            <person name="Tunlid A."/>
            <person name="Henrissat B."/>
            <person name="Grigoriev I.V."/>
            <person name="Hibbett D.S."/>
            <person name="Martin F."/>
            <person name="Nordberg H.P."/>
            <person name="Cantor M.N."/>
            <person name="Hua S.X."/>
        </authorList>
    </citation>
    <scope>NUCLEOTIDE SEQUENCE [LARGE SCALE GENOMIC DNA]</scope>
    <source>
        <strain evidence="1 2">Foug A</strain>
    </source>
</reference>
<dbReference type="OrthoDB" id="2683853at2759"/>
<sequence length="103" mass="12173">LDHLTANEYERHWKHQIYYPFADEGEWKLAKSLVLNLNKTQFNTHPKLMFESMDQLFGWLENLPTGSEWQSTVIDIKGLETMKDAHLIWSGRSQRSILQSHIC</sequence>
<dbReference type="EMBL" id="KN822091">
    <property type="protein sequence ID" value="KIM58088.1"/>
    <property type="molecule type" value="Genomic_DNA"/>
</dbReference>
<evidence type="ECO:0000313" key="2">
    <source>
        <dbReference type="Proteomes" id="UP000053989"/>
    </source>
</evidence>
<keyword evidence="2" id="KW-1185">Reference proteome</keyword>
<accession>A0A0C2Z823</accession>
<dbReference type="Proteomes" id="UP000053989">
    <property type="component" value="Unassembled WGS sequence"/>
</dbReference>
<evidence type="ECO:0000313" key="1">
    <source>
        <dbReference type="EMBL" id="KIM58088.1"/>
    </source>
</evidence>
<name>A0A0C2Z823_9AGAM</name>
<gene>
    <name evidence="1" type="ORF">SCLCIDRAFT_129094</name>
</gene>
<dbReference type="InParanoid" id="A0A0C2Z823"/>
<dbReference type="HOGENOM" id="CLU_178716_0_0_1"/>
<proteinExistence type="predicted"/>
<reference evidence="2" key="2">
    <citation type="submission" date="2015-01" db="EMBL/GenBank/DDBJ databases">
        <title>Evolutionary Origins and Diversification of the Mycorrhizal Mutualists.</title>
        <authorList>
            <consortium name="DOE Joint Genome Institute"/>
            <consortium name="Mycorrhizal Genomics Consortium"/>
            <person name="Kohler A."/>
            <person name="Kuo A."/>
            <person name="Nagy L.G."/>
            <person name="Floudas D."/>
            <person name="Copeland A."/>
            <person name="Barry K.W."/>
            <person name="Cichocki N."/>
            <person name="Veneault-Fourrey C."/>
            <person name="LaButti K."/>
            <person name="Lindquist E.A."/>
            <person name="Lipzen A."/>
            <person name="Lundell T."/>
            <person name="Morin E."/>
            <person name="Murat C."/>
            <person name="Riley R."/>
            <person name="Ohm R."/>
            <person name="Sun H."/>
            <person name="Tunlid A."/>
            <person name="Henrissat B."/>
            <person name="Grigoriev I.V."/>
            <person name="Hibbett D.S."/>
            <person name="Martin F."/>
        </authorList>
    </citation>
    <scope>NUCLEOTIDE SEQUENCE [LARGE SCALE GENOMIC DNA]</scope>
    <source>
        <strain evidence="2">Foug A</strain>
    </source>
</reference>